<dbReference type="PANTHER" id="PTHR43792:SF8">
    <property type="entry name" value="[RIBOSOMAL PROTEIN US5]-ALANINE N-ACETYLTRANSFERASE"/>
    <property type="match status" value="1"/>
</dbReference>
<evidence type="ECO:0000313" key="5">
    <source>
        <dbReference type="EMBL" id="KTE89251.1"/>
    </source>
</evidence>
<dbReference type="CDD" id="cd04301">
    <property type="entry name" value="NAT_SF"/>
    <property type="match status" value="1"/>
</dbReference>
<dbReference type="PROSITE" id="PS51186">
    <property type="entry name" value="GNAT"/>
    <property type="match status" value="1"/>
</dbReference>
<dbReference type="Pfam" id="PF00583">
    <property type="entry name" value="Acetyltransf_1"/>
    <property type="match status" value="1"/>
</dbReference>
<evidence type="ECO:0000256" key="2">
    <source>
        <dbReference type="ARBA" id="ARBA00023315"/>
    </source>
</evidence>
<dbReference type="GO" id="GO:0016747">
    <property type="term" value="F:acyltransferase activity, transferring groups other than amino-acyl groups"/>
    <property type="evidence" value="ECO:0007669"/>
    <property type="project" value="InterPro"/>
</dbReference>
<evidence type="ECO:0000259" key="4">
    <source>
        <dbReference type="PROSITE" id="PS51186"/>
    </source>
</evidence>
<dbReference type="InterPro" id="IPR051531">
    <property type="entry name" value="N-acetyltransferase"/>
</dbReference>
<dbReference type="EMBL" id="LOCK01000083">
    <property type="protein sequence ID" value="KTE89251.1"/>
    <property type="molecule type" value="Genomic_DNA"/>
</dbReference>
<dbReference type="AlphaFoldDB" id="A0A0W1JCA3"/>
<keyword evidence="1 5" id="KW-0808">Transferase</keyword>
<dbReference type="InterPro" id="IPR016181">
    <property type="entry name" value="Acyl_CoA_acyltransferase"/>
</dbReference>
<dbReference type="InterPro" id="IPR000182">
    <property type="entry name" value="GNAT_dom"/>
</dbReference>
<organism evidence="5 6">
    <name type="scientific">Desulfitobacterium hafniense</name>
    <name type="common">Desulfitobacterium frappieri</name>
    <dbReference type="NCBI Taxonomy" id="49338"/>
    <lineage>
        <taxon>Bacteria</taxon>
        <taxon>Bacillati</taxon>
        <taxon>Bacillota</taxon>
        <taxon>Clostridia</taxon>
        <taxon>Eubacteriales</taxon>
        <taxon>Desulfitobacteriaceae</taxon>
        <taxon>Desulfitobacterium</taxon>
    </lineage>
</organism>
<dbReference type="OrthoDB" id="948250at2"/>
<protein>
    <submittedName>
        <fullName evidence="5">GNAT family acetyltransferase</fullName>
    </submittedName>
</protein>
<dbReference type="Gene3D" id="3.40.630.30">
    <property type="match status" value="1"/>
</dbReference>
<reference evidence="5 6" key="1">
    <citation type="submission" date="2015-12" db="EMBL/GenBank/DDBJ databases">
        <title>Draft Genome Sequence of Desulfitobacterium hafniense Strain DH, a Sulfate-reducing Bacterium Isolated from Paddy Soils.</title>
        <authorList>
            <person name="Bao P."/>
            <person name="Zhang X."/>
            <person name="Li G."/>
        </authorList>
    </citation>
    <scope>NUCLEOTIDE SEQUENCE [LARGE SCALE GENOMIC DNA]</scope>
    <source>
        <strain evidence="5 6">DH</strain>
    </source>
</reference>
<gene>
    <name evidence="5" type="ORF">AT727_12675</name>
</gene>
<evidence type="ECO:0000256" key="1">
    <source>
        <dbReference type="ARBA" id="ARBA00022679"/>
    </source>
</evidence>
<keyword evidence="2" id="KW-0012">Acyltransferase</keyword>
<feature type="domain" description="N-acetyltransferase" evidence="4">
    <location>
        <begin position="17"/>
        <end position="168"/>
    </location>
</feature>
<comment type="similarity">
    <text evidence="3">Belongs to the acetyltransferase family. RimJ subfamily.</text>
</comment>
<comment type="caution">
    <text evidence="5">The sequence shown here is derived from an EMBL/GenBank/DDBJ whole genome shotgun (WGS) entry which is preliminary data.</text>
</comment>
<accession>A0A0W1JCA3</accession>
<proteinExistence type="inferred from homology"/>
<name>A0A0W1JCA3_DESHA</name>
<dbReference type="SUPFAM" id="SSF55729">
    <property type="entry name" value="Acyl-CoA N-acyltransferases (Nat)"/>
    <property type="match status" value="1"/>
</dbReference>
<dbReference type="PANTHER" id="PTHR43792">
    <property type="entry name" value="GNAT FAMILY, PUTATIVE (AFU_ORTHOLOGUE AFUA_3G00765)-RELATED-RELATED"/>
    <property type="match status" value="1"/>
</dbReference>
<evidence type="ECO:0000313" key="6">
    <source>
        <dbReference type="Proteomes" id="UP000054623"/>
    </source>
</evidence>
<dbReference type="RefSeq" id="WP_011461504.1">
    <property type="nucleotide sequence ID" value="NZ_LOCK01000083.1"/>
</dbReference>
<evidence type="ECO:0000256" key="3">
    <source>
        <dbReference type="ARBA" id="ARBA00038502"/>
    </source>
</evidence>
<dbReference type="Proteomes" id="UP000054623">
    <property type="component" value="Unassembled WGS sequence"/>
</dbReference>
<sequence>MEFYIRPIEIGDGKGINELRRMPGVFENILGIPSEQLKRNEDFIANLDANQHQFVAVARSQDGQEVIIGHAGLTVYPNQRMRHSGGIGIMIHKDYQNQGVGNALLGRLVDVADNWLMLVRIELTVFADNARAIHLYERFGFEKEGVKRLAAIRNGKYEDEYLMARINRSNYNPQS</sequence>